<proteinExistence type="predicted"/>
<protein>
    <submittedName>
        <fullName evidence="1">Uncharacterized protein</fullName>
    </submittedName>
</protein>
<organism evidence="1">
    <name type="scientific">marine sediment metagenome</name>
    <dbReference type="NCBI Taxonomy" id="412755"/>
    <lineage>
        <taxon>unclassified sequences</taxon>
        <taxon>metagenomes</taxon>
        <taxon>ecological metagenomes</taxon>
    </lineage>
</organism>
<accession>A0A0F9NY30</accession>
<dbReference type="AlphaFoldDB" id="A0A0F9NY30"/>
<dbReference type="EMBL" id="LAZR01002887">
    <property type="protein sequence ID" value="KKN24380.1"/>
    <property type="molecule type" value="Genomic_DNA"/>
</dbReference>
<gene>
    <name evidence="1" type="ORF">LCGC14_0895530</name>
</gene>
<name>A0A0F9NY30_9ZZZZ</name>
<evidence type="ECO:0000313" key="1">
    <source>
        <dbReference type="EMBL" id="KKN24380.1"/>
    </source>
</evidence>
<reference evidence="1" key="1">
    <citation type="journal article" date="2015" name="Nature">
        <title>Complex archaea that bridge the gap between prokaryotes and eukaryotes.</title>
        <authorList>
            <person name="Spang A."/>
            <person name="Saw J.H."/>
            <person name="Jorgensen S.L."/>
            <person name="Zaremba-Niedzwiedzka K."/>
            <person name="Martijn J."/>
            <person name="Lind A.E."/>
            <person name="van Eijk R."/>
            <person name="Schleper C."/>
            <person name="Guy L."/>
            <person name="Ettema T.J."/>
        </authorList>
    </citation>
    <scope>NUCLEOTIDE SEQUENCE</scope>
</reference>
<sequence>MDAEQFKNYLRTGELLPNESESSDGGFIIPEFIDVPVPGKKAKLFRFVGSTLYLFGMRLHSIGMRLHSIGMKQISSIGVLLHSMESKQISPKE</sequence>
<comment type="caution">
    <text evidence="1">The sequence shown here is derived from an EMBL/GenBank/DDBJ whole genome shotgun (WGS) entry which is preliminary data.</text>
</comment>